<evidence type="ECO:0000256" key="10">
    <source>
        <dbReference type="PIRNR" id="PIRNR001394"/>
    </source>
</evidence>
<dbReference type="GO" id="GO:0006091">
    <property type="term" value="P:generation of precursor metabolites and energy"/>
    <property type="evidence" value="ECO:0007669"/>
    <property type="project" value="InterPro"/>
</dbReference>
<feature type="domain" description="Fe-S hydro-lyase tartrate dehydratase beta-type catalytic" evidence="12">
    <location>
        <begin position="292"/>
        <end position="493"/>
    </location>
</feature>
<dbReference type="GO" id="GO:0004333">
    <property type="term" value="F:fumarate hydratase activity"/>
    <property type="evidence" value="ECO:0007669"/>
    <property type="project" value="UniProtKB-UniRule"/>
</dbReference>
<evidence type="ECO:0000313" key="14">
    <source>
        <dbReference type="Proteomes" id="UP000531216"/>
    </source>
</evidence>
<protein>
    <recommendedName>
        <fullName evidence="10">Fumarate hydratase class I</fullName>
        <ecNumber evidence="10">4.2.1.2</ecNumber>
    </recommendedName>
</protein>
<dbReference type="InterPro" id="IPR011167">
    <property type="entry name" value="Fe_dep_fumarate_hydratase"/>
</dbReference>
<evidence type="ECO:0000256" key="2">
    <source>
        <dbReference type="ARBA" id="ARBA00001966"/>
    </source>
</evidence>
<keyword evidence="6 10" id="KW-0479">Metal-binding</keyword>
<gene>
    <name evidence="13" type="ORF">GGR05_002684</name>
</gene>
<name>A0A7W6BUI0_9HYPH</name>
<evidence type="ECO:0000259" key="12">
    <source>
        <dbReference type="Pfam" id="PF05683"/>
    </source>
</evidence>
<dbReference type="Pfam" id="PF05683">
    <property type="entry name" value="Fumerase_C"/>
    <property type="match status" value="1"/>
</dbReference>
<keyword evidence="14" id="KW-1185">Reference proteome</keyword>
<dbReference type="NCBIfam" id="TIGR00722">
    <property type="entry name" value="ttdA_fumA_fumB"/>
    <property type="match status" value="1"/>
</dbReference>
<reference evidence="13 14" key="1">
    <citation type="submission" date="2020-08" db="EMBL/GenBank/DDBJ databases">
        <title>Genomic Encyclopedia of Type Strains, Phase IV (KMG-IV): sequencing the most valuable type-strain genomes for metagenomic binning, comparative biology and taxonomic classification.</title>
        <authorList>
            <person name="Goeker M."/>
        </authorList>
    </citation>
    <scope>NUCLEOTIDE SEQUENCE [LARGE SCALE GENOMIC DNA]</scope>
    <source>
        <strain evidence="13 14">DSM 25024</strain>
    </source>
</reference>
<dbReference type="PANTHER" id="PTHR43351">
    <property type="entry name" value="L(+)-TARTRATE DEHYDRATASE SUBUNIT BETA"/>
    <property type="match status" value="1"/>
</dbReference>
<dbReference type="Proteomes" id="UP000531216">
    <property type="component" value="Unassembled WGS sequence"/>
</dbReference>
<keyword evidence="7 10" id="KW-0408">Iron</keyword>
<evidence type="ECO:0000256" key="6">
    <source>
        <dbReference type="ARBA" id="ARBA00022723"/>
    </source>
</evidence>
<comment type="subunit">
    <text evidence="4 10">Homodimer.</text>
</comment>
<dbReference type="PANTHER" id="PTHR43351:SF2">
    <property type="entry name" value="L(+)-TARTRATE DEHYDRATASE SUBUNIT BETA-RELATED"/>
    <property type="match status" value="1"/>
</dbReference>
<dbReference type="AlphaFoldDB" id="A0A7W6BUI0"/>
<dbReference type="NCBIfam" id="TIGR00723">
    <property type="entry name" value="ttdB_fumA_fumB"/>
    <property type="match status" value="1"/>
</dbReference>
<comment type="similarity">
    <text evidence="3 10">Belongs to the class-I fumarase family.</text>
</comment>
<dbReference type="Gene3D" id="3.20.130.10">
    <property type="entry name" value="Fe-S hydro-lyase, tartrate dehydratase beta-type, catalytic domain"/>
    <property type="match status" value="1"/>
</dbReference>
<evidence type="ECO:0000256" key="9">
    <source>
        <dbReference type="ARBA" id="ARBA00023239"/>
    </source>
</evidence>
<dbReference type="RefSeq" id="WP_090962802.1">
    <property type="nucleotide sequence ID" value="NZ_FOOA01000007.1"/>
</dbReference>
<dbReference type="SUPFAM" id="SSF117457">
    <property type="entry name" value="FumA C-terminal domain-like"/>
    <property type="match status" value="1"/>
</dbReference>
<accession>A0A7W6BUI0</accession>
<comment type="function">
    <text evidence="10">Catalyzes the reversible hydration of fumarate to (S)-malate.</text>
</comment>
<evidence type="ECO:0000313" key="13">
    <source>
        <dbReference type="EMBL" id="MBB3936530.1"/>
    </source>
</evidence>
<dbReference type="InterPro" id="IPR004646">
    <property type="entry name" value="Fe-S_hydro-lyase_TtdA-typ_cat"/>
</dbReference>
<evidence type="ECO:0000256" key="5">
    <source>
        <dbReference type="ARBA" id="ARBA00022485"/>
    </source>
</evidence>
<dbReference type="Pfam" id="PF05681">
    <property type="entry name" value="Fumerase"/>
    <property type="match status" value="1"/>
</dbReference>
<proteinExistence type="inferred from homology"/>
<dbReference type="InterPro" id="IPR004647">
    <property type="entry name" value="Fe-S_hydro-lyase_TtdB-typ_cat"/>
</dbReference>
<keyword evidence="8 10" id="KW-0411">Iron-sulfur</keyword>
<dbReference type="PIRSF" id="PIRSF001394">
    <property type="entry name" value="Fe_dep_fumar_hy"/>
    <property type="match status" value="1"/>
</dbReference>
<keyword evidence="5 10" id="KW-0004">4Fe-4S</keyword>
<dbReference type="EC" id="4.2.1.2" evidence="10"/>
<organism evidence="13 14">
    <name type="scientific">Aureimonas phyllosphaerae</name>
    <dbReference type="NCBI Taxonomy" id="1166078"/>
    <lineage>
        <taxon>Bacteria</taxon>
        <taxon>Pseudomonadati</taxon>
        <taxon>Pseudomonadota</taxon>
        <taxon>Alphaproteobacteria</taxon>
        <taxon>Hyphomicrobiales</taxon>
        <taxon>Aurantimonadaceae</taxon>
        <taxon>Aureimonas</taxon>
    </lineage>
</organism>
<sequence length="511" mass="54295">MSSQGAPIREADLVSSVADALQYIAVFHPPSFVRSLAAAYEREESPAARDAIRQILINSRMAAFGRRPICQDTGTVNVFVKLGIGARIETARPLTDLINEGVARAYTDPDNPLRASIVRDPLFGRTNTGDNTPAVVHFDVVAGDALTITVAAKGGGSENKAKFANLAPAASVSDWVVETVETLGAGWCPPGLLGIGVGGTAEKSMMMAKEALLEPIDMAELLRRGPSSPIEEMRLEIHERVNALGIGAQGLGGLTTVVDVKIRSHPCHAASKPVGLIPQCAADRHLTFTLDGSGPARLTPPDLSLWPELDMGEQSAGVRRIDLDRLTREEVATWRAGETLLLSGRMLTGRDAAHKRIVDMIRRGEPLPVALKDRAIYYVGPVDPVREEVVGPAGPTTATRMDGFTDLVLDATGLLVMIGKAERGPAAIESIRRYGAAYLIAVGGAAYLVSKAVKAARVLAFADLGMEAIHEFVVEDMPVTVAVDAEGNSIHRTGPSQWRRPAVTVKGSVPV</sequence>
<evidence type="ECO:0000256" key="3">
    <source>
        <dbReference type="ARBA" id="ARBA00008876"/>
    </source>
</evidence>
<evidence type="ECO:0000256" key="1">
    <source>
        <dbReference type="ARBA" id="ARBA00000929"/>
    </source>
</evidence>
<dbReference type="GO" id="GO:0051539">
    <property type="term" value="F:4 iron, 4 sulfur cluster binding"/>
    <property type="evidence" value="ECO:0007669"/>
    <property type="project" value="UniProtKB-UniRule"/>
</dbReference>
<feature type="domain" description="Fe-S hydro-lyase tartrate dehydratase alpha-type catalytic" evidence="11">
    <location>
        <begin position="16"/>
        <end position="288"/>
    </location>
</feature>
<dbReference type="OrthoDB" id="9798978at2"/>
<evidence type="ECO:0000256" key="7">
    <source>
        <dbReference type="ARBA" id="ARBA00023004"/>
    </source>
</evidence>
<evidence type="ECO:0000256" key="4">
    <source>
        <dbReference type="ARBA" id="ARBA00011738"/>
    </source>
</evidence>
<comment type="caution">
    <text evidence="13">The sequence shown here is derived from an EMBL/GenBank/DDBJ whole genome shotgun (WGS) entry which is preliminary data.</text>
</comment>
<dbReference type="EMBL" id="JACIDO010000005">
    <property type="protein sequence ID" value="MBB3936530.1"/>
    <property type="molecule type" value="Genomic_DNA"/>
</dbReference>
<dbReference type="GO" id="GO:0046872">
    <property type="term" value="F:metal ion binding"/>
    <property type="evidence" value="ECO:0007669"/>
    <property type="project" value="UniProtKB-UniRule"/>
</dbReference>
<comment type="catalytic activity">
    <reaction evidence="1 10">
        <text>(S)-malate = fumarate + H2O</text>
        <dbReference type="Rhea" id="RHEA:12460"/>
        <dbReference type="ChEBI" id="CHEBI:15377"/>
        <dbReference type="ChEBI" id="CHEBI:15589"/>
        <dbReference type="ChEBI" id="CHEBI:29806"/>
        <dbReference type="EC" id="4.2.1.2"/>
    </reaction>
</comment>
<comment type="cofactor">
    <cofactor evidence="2 10">
        <name>[4Fe-4S] cluster</name>
        <dbReference type="ChEBI" id="CHEBI:49883"/>
    </cofactor>
</comment>
<evidence type="ECO:0000256" key="8">
    <source>
        <dbReference type="ARBA" id="ARBA00023014"/>
    </source>
</evidence>
<dbReference type="InterPro" id="IPR036660">
    <property type="entry name" value="Fe-S_hydroAse_TtdB_cat_sf"/>
</dbReference>
<keyword evidence="9 10" id="KW-0456">Lyase</keyword>
<evidence type="ECO:0000259" key="11">
    <source>
        <dbReference type="Pfam" id="PF05681"/>
    </source>
</evidence>